<reference evidence="2 3" key="2">
    <citation type="journal article" date="2011" name="Stand. Genomic Sci.">
        <title>Complete genome sequence of Paludibacter propionicigenes type strain (WB4).</title>
        <authorList>
            <person name="Gronow S."/>
            <person name="Munk C."/>
            <person name="Lapidus A."/>
            <person name="Nolan M."/>
            <person name="Lucas S."/>
            <person name="Hammon N."/>
            <person name="Deshpande S."/>
            <person name="Cheng J.F."/>
            <person name="Tapia R."/>
            <person name="Han C."/>
            <person name="Goodwin L."/>
            <person name="Pitluck S."/>
            <person name="Liolios K."/>
            <person name="Ivanova N."/>
            <person name="Mavromatis K."/>
            <person name="Mikhailova N."/>
            <person name="Pati A."/>
            <person name="Chen A."/>
            <person name="Palaniappan K."/>
            <person name="Land M."/>
            <person name="Hauser L."/>
            <person name="Chang Y.J."/>
            <person name="Jeffries C.D."/>
            <person name="Brambilla E."/>
            <person name="Rohde M."/>
            <person name="Goker M."/>
            <person name="Detter J.C."/>
            <person name="Woyke T."/>
            <person name="Bristow J."/>
            <person name="Eisen J.A."/>
            <person name="Markowitz V."/>
            <person name="Hugenholtz P."/>
            <person name="Kyrpides N.C."/>
            <person name="Klenk H.P."/>
        </authorList>
    </citation>
    <scope>NUCLEOTIDE SEQUENCE [LARGE SCALE GENOMIC DNA]</scope>
    <source>
        <strain evidence="3">DSM 17365 / JCM 13257 / WB4</strain>
    </source>
</reference>
<proteinExistence type="predicted"/>
<accession>E4T244</accession>
<dbReference type="KEGG" id="ppn:Palpr_0632"/>
<feature type="transmembrane region" description="Helical" evidence="1">
    <location>
        <begin position="29"/>
        <end position="48"/>
    </location>
</feature>
<reference key="1">
    <citation type="submission" date="2010-11" db="EMBL/GenBank/DDBJ databases">
        <title>The complete genome of Paludibacter propionicigenes DSM 17365.</title>
        <authorList>
            <consortium name="US DOE Joint Genome Institute (JGI-PGF)"/>
            <person name="Lucas S."/>
            <person name="Copeland A."/>
            <person name="Lapidus A."/>
            <person name="Bruce D."/>
            <person name="Goodwin L."/>
            <person name="Pitluck S."/>
            <person name="Kyrpides N."/>
            <person name="Mavromatis K."/>
            <person name="Ivanova N."/>
            <person name="Munk A.C."/>
            <person name="Brettin T."/>
            <person name="Detter J.C."/>
            <person name="Han C."/>
            <person name="Tapia R."/>
            <person name="Land M."/>
            <person name="Hauser L."/>
            <person name="Markowitz V."/>
            <person name="Cheng J.-F."/>
            <person name="Hugenholtz P."/>
            <person name="Woyke T."/>
            <person name="Wu D."/>
            <person name="Gronow S."/>
            <person name="Wellnitz S."/>
            <person name="Brambilla E."/>
            <person name="Klenk H.-P."/>
            <person name="Eisen J.A."/>
        </authorList>
    </citation>
    <scope>NUCLEOTIDE SEQUENCE</scope>
    <source>
        <strain>WB4</strain>
    </source>
</reference>
<organism evidence="2 3">
    <name type="scientific">Paludibacter propionicigenes (strain DSM 17365 / JCM 13257 / WB4)</name>
    <dbReference type="NCBI Taxonomy" id="694427"/>
    <lineage>
        <taxon>Bacteria</taxon>
        <taxon>Pseudomonadati</taxon>
        <taxon>Bacteroidota</taxon>
        <taxon>Bacteroidia</taxon>
        <taxon>Bacteroidales</taxon>
        <taxon>Paludibacteraceae</taxon>
        <taxon>Paludibacter</taxon>
    </lineage>
</organism>
<keyword evidence="1" id="KW-0472">Membrane</keyword>
<sequence>MKRKTLILFSIAAILWIIGSLLIYKKGEINVSIISSGIIILVGFISQIKKRKTA</sequence>
<keyword evidence="1" id="KW-1133">Transmembrane helix</keyword>
<dbReference type="HOGENOM" id="CLU_3046150_0_0_10"/>
<protein>
    <submittedName>
        <fullName evidence="2">Membrane protein</fullName>
    </submittedName>
</protein>
<evidence type="ECO:0000313" key="2">
    <source>
        <dbReference type="EMBL" id="ADQ78788.1"/>
    </source>
</evidence>
<dbReference type="EMBL" id="CP002345">
    <property type="protein sequence ID" value="ADQ78788.1"/>
    <property type="molecule type" value="Genomic_DNA"/>
</dbReference>
<gene>
    <name evidence="2" type="ordered locus">Palpr_0632</name>
</gene>
<keyword evidence="3" id="KW-1185">Reference proteome</keyword>
<feature type="transmembrane region" description="Helical" evidence="1">
    <location>
        <begin position="5"/>
        <end position="23"/>
    </location>
</feature>
<keyword evidence="1" id="KW-0812">Transmembrane</keyword>
<evidence type="ECO:0000256" key="1">
    <source>
        <dbReference type="SAM" id="Phobius"/>
    </source>
</evidence>
<dbReference type="Proteomes" id="UP000008718">
    <property type="component" value="Chromosome"/>
</dbReference>
<evidence type="ECO:0000313" key="3">
    <source>
        <dbReference type="Proteomes" id="UP000008718"/>
    </source>
</evidence>
<dbReference type="RefSeq" id="WP_013444157.1">
    <property type="nucleotide sequence ID" value="NC_014734.1"/>
</dbReference>
<name>E4T244_PALPW</name>
<dbReference type="AlphaFoldDB" id="E4T244"/>
<dbReference type="STRING" id="694427.Palpr_0632"/>